<dbReference type="AlphaFoldDB" id="A0A6G7VDG9"/>
<dbReference type="InterPro" id="IPR027417">
    <property type="entry name" value="P-loop_NTPase"/>
</dbReference>
<dbReference type="NCBIfam" id="TIGR00176">
    <property type="entry name" value="mobB"/>
    <property type="match status" value="1"/>
</dbReference>
<dbReference type="Proteomes" id="UP000502699">
    <property type="component" value="Chromosome"/>
</dbReference>
<keyword evidence="3" id="KW-1185">Reference proteome</keyword>
<proteinExistence type="predicted"/>
<gene>
    <name evidence="2" type="primary">mobB</name>
    <name evidence="2" type="ORF">GWK36_08105</name>
</gene>
<reference evidence="3" key="1">
    <citation type="submission" date="2020-01" db="EMBL/GenBank/DDBJ databases">
        <title>Caldichromatium gen. nov., sp. nov., a thermophilic purple sulfur bacterium member of the family Chromatiaceae isolated from Nakabusa hot spring, Japan.</title>
        <authorList>
            <person name="Saini M.K."/>
            <person name="Hanada S."/>
            <person name="Tank M."/>
        </authorList>
    </citation>
    <scope>NUCLEOTIDE SEQUENCE [LARGE SCALE GENOMIC DNA]</scope>
    <source>
        <strain evidence="3">No.7</strain>
    </source>
</reference>
<feature type="domain" description="Molybdopterin-guanine dinucleotide biosynthesis protein B (MobB)" evidence="1">
    <location>
        <begin position="8"/>
        <end position="143"/>
    </location>
</feature>
<dbReference type="GO" id="GO:0006777">
    <property type="term" value="P:Mo-molybdopterin cofactor biosynthetic process"/>
    <property type="evidence" value="ECO:0007669"/>
    <property type="project" value="InterPro"/>
</dbReference>
<organism evidence="2 3">
    <name type="scientific">Caldichromatium japonicum</name>
    <dbReference type="NCBI Taxonomy" id="2699430"/>
    <lineage>
        <taxon>Bacteria</taxon>
        <taxon>Pseudomonadati</taxon>
        <taxon>Pseudomonadota</taxon>
        <taxon>Gammaproteobacteria</taxon>
        <taxon>Chromatiales</taxon>
        <taxon>Chromatiaceae</taxon>
        <taxon>Caldichromatium</taxon>
    </lineage>
</organism>
<dbReference type="PANTHER" id="PTHR40072">
    <property type="entry name" value="MOLYBDOPTERIN-GUANINE DINUCLEOTIDE BIOSYNTHESIS ADAPTER PROTEIN-RELATED"/>
    <property type="match status" value="1"/>
</dbReference>
<evidence type="ECO:0000313" key="2">
    <source>
        <dbReference type="EMBL" id="QIK37950.1"/>
    </source>
</evidence>
<dbReference type="SUPFAM" id="SSF52540">
    <property type="entry name" value="P-loop containing nucleoside triphosphate hydrolases"/>
    <property type="match status" value="1"/>
</dbReference>
<evidence type="ECO:0000259" key="1">
    <source>
        <dbReference type="Pfam" id="PF03205"/>
    </source>
</evidence>
<dbReference type="GO" id="GO:0005525">
    <property type="term" value="F:GTP binding"/>
    <property type="evidence" value="ECO:0007669"/>
    <property type="project" value="InterPro"/>
</dbReference>
<name>A0A6G7VDG9_9GAMM</name>
<dbReference type="CDD" id="cd03116">
    <property type="entry name" value="MobB"/>
    <property type="match status" value="1"/>
</dbReference>
<dbReference type="RefSeq" id="WP_166270713.1">
    <property type="nucleotide sequence ID" value="NZ_CP048029.1"/>
</dbReference>
<dbReference type="Pfam" id="PF03205">
    <property type="entry name" value="MobB"/>
    <property type="match status" value="1"/>
</dbReference>
<dbReference type="PANTHER" id="PTHR40072:SF1">
    <property type="entry name" value="MOLYBDOPTERIN-GUANINE DINUCLEOTIDE BIOSYNTHESIS ADAPTER PROTEIN"/>
    <property type="match status" value="1"/>
</dbReference>
<dbReference type="Gene3D" id="3.40.50.300">
    <property type="entry name" value="P-loop containing nucleotide triphosphate hydrolases"/>
    <property type="match status" value="1"/>
</dbReference>
<dbReference type="InterPro" id="IPR004435">
    <property type="entry name" value="MobB_dom"/>
</dbReference>
<accession>A0A6G7VDG9</accession>
<dbReference type="EMBL" id="CP048029">
    <property type="protein sequence ID" value="QIK37950.1"/>
    <property type="molecule type" value="Genomic_DNA"/>
</dbReference>
<protein>
    <submittedName>
        <fullName evidence="2">Molybdopterin-guanine dinucleotide biosynthesis protein B</fullName>
    </submittedName>
</protein>
<evidence type="ECO:0000313" key="3">
    <source>
        <dbReference type="Proteomes" id="UP000502699"/>
    </source>
</evidence>
<sequence length="177" mass="19697">MNRSPLPVIGFVAPSGTGKTTLIRRLLSFLRAQGIRVGYLKHTHHRFDLDQPGKDSFEVRSAGASQVILASRLRWALLVENEQALPEPDLWAMLARFDPTTLDLVLAEGFKHERYPKIEVYRAAINQPPLYPQDPDIIALVTDDPPPVMPHPPVLAFAQIEVLAALICKHLGLSTQP</sequence>
<dbReference type="InterPro" id="IPR052539">
    <property type="entry name" value="MGD_biosynthesis_adapter"/>
</dbReference>
<dbReference type="KEGG" id="cjap:GWK36_08105"/>